<reference evidence="1" key="2">
    <citation type="submission" date="2020-12" db="EMBL/GenBank/DDBJ databases">
        <title>Oil enriched cultivation method for isolating marine PHA-producing bacteria.</title>
        <authorList>
            <person name="Zheng W."/>
            <person name="Yu S."/>
            <person name="Huang Y."/>
        </authorList>
    </citation>
    <scope>NUCLEOTIDE SEQUENCE</scope>
    <source>
        <strain evidence="1">SY-2-3</strain>
    </source>
</reference>
<dbReference type="InterPro" id="IPR010848">
    <property type="entry name" value="DUF1465"/>
</dbReference>
<gene>
    <name evidence="2" type="ORF">CU041_04230</name>
    <name evidence="1" type="ORF">JF547_07900</name>
</gene>
<accession>A0A8I1SJ18</accession>
<evidence type="ECO:0000313" key="2">
    <source>
        <dbReference type="EMBL" id="PKR52786.1"/>
    </source>
</evidence>
<dbReference type="Proteomes" id="UP000233365">
    <property type="component" value="Unassembled WGS sequence"/>
</dbReference>
<sequence length="149" mass="17109">MTHEHPPASEKASYQSNFAVVHFSRTYDEAFTLLVEARNYLAAHRSQHRKKNNSGEAMVRCLEEMRMTTRLIRAMAWLLAVRAVEEGEIGWEEAIDTDDLMVDLRICLEERSDACQFLSPGLLDLMDRAQALYMRTARMELQVAARCAN</sequence>
<name>A0A8I1SJ18_9PROT</name>
<evidence type="ECO:0000313" key="4">
    <source>
        <dbReference type="Proteomes" id="UP000664405"/>
    </source>
</evidence>
<evidence type="ECO:0000313" key="1">
    <source>
        <dbReference type="EMBL" id="MBN8196389.1"/>
    </source>
</evidence>
<dbReference type="Gene3D" id="1.10.8.930">
    <property type="entry name" value="Protein of unknown function DUF1465"/>
    <property type="match status" value="1"/>
</dbReference>
<dbReference type="Pfam" id="PF07323">
    <property type="entry name" value="DUF1465"/>
    <property type="match status" value="1"/>
</dbReference>
<dbReference type="RefSeq" id="WP_068519704.1">
    <property type="nucleotide sequence ID" value="NZ_JAEKJW010000001.1"/>
</dbReference>
<evidence type="ECO:0000313" key="3">
    <source>
        <dbReference type="Proteomes" id="UP000233365"/>
    </source>
</evidence>
<dbReference type="EMBL" id="JAEKJW010000001">
    <property type="protein sequence ID" value="MBN8196389.1"/>
    <property type="molecule type" value="Genomic_DNA"/>
</dbReference>
<keyword evidence="3" id="KW-1185">Reference proteome</keyword>
<organism evidence="1 4">
    <name type="scientific">Thalassospira povalilytica</name>
    <dbReference type="NCBI Taxonomy" id="732237"/>
    <lineage>
        <taxon>Bacteria</taxon>
        <taxon>Pseudomonadati</taxon>
        <taxon>Pseudomonadota</taxon>
        <taxon>Alphaproteobacteria</taxon>
        <taxon>Rhodospirillales</taxon>
        <taxon>Thalassospiraceae</taxon>
        <taxon>Thalassospira</taxon>
    </lineage>
</organism>
<dbReference type="AlphaFoldDB" id="A0A8I1SJ18"/>
<protein>
    <submittedName>
        <fullName evidence="2">DUF1465 domain-containing protein</fullName>
    </submittedName>
    <submittedName>
        <fullName evidence="1">DUF1465 family protein</fullName>
    </submittedName>
</protein>
<dbReference type="EMBL" id="PGTS01000001">
    <property type="protein sequence ID" value="PKR52786.1"/>
    <property type="molecule type" value="Genomic_DNA"/>
</dbReference>
<dbReference type="Proteomes" id="UP000664405">
    <property type="component" value="Unassembled WGS sequence"/>
</dbReference>
<comment type="caution">
    <text evidence="1">The sequence shown here is derived from an EMBL/GenBank/DDBJ whole genome shotgun (WGS) entry which is preliminary data.</text>
</comment>
<dbReference type="InterPro" id="IPR038301">
    <property type="entry name" value="AraC-like_sf"/>
</dbReference>
<proteinExistence type="predicted"/>
<reference evidence="2 3" key="1">
    <citation type="submission" date="2017-11" db="EMBL/GenBank/DDBJ databases">
        <title>Biodiversity and function of Thalassospira species in the particle-attached aromatic-hydrocarbon-degrading consortia from the surface seawater of the China South Sea.</title>
        <authorList>
            <person name="Dong C."/>
            <person name="Liu R."/>
            <person name="Shao Z."/>
        </authorList>
    </citation>
    <scope>NUCLEOTIDE SEQUENCE [LARGE SCALE GENOMIC DNA]</scope>
    <source>
        <strain evidence="2 3">139Z-12</strain>
    </source>
</reference>